<reference evidence="1" key="1">
    <citation type="journal article" date="2020" name="Stud. Mycol.">
        <title>101 Dothideomycetes genomes: a test case for predicting lifestyles and emergence of pathogens.</title>
        <authorList>
            <person name="Haridas S."/>
            <person name="Albert R."/>
            <person name="Binder M."/>
            <person name="Bloem J."/>
            <person name="Labutti K."/>
            <person name="Salamov A."/>
            <person name="Andreopoulos B."/>
            <person name="Baker S."/>
            <person name="Barry K."/>
            <person name="Bills G."/>
            <person name="Bluhm B."/>
            <person name="Cannon C."/>
            <person name="Castanera R."/>
            <person name="Culley D."/>
            <person name="Daum C."/>
            <person name="Ezra D."/>
            <person name="Gonzalez J."/>
            <person name="Henrissat B."/>
            <person name="Kuo A."/>
            <person name="Liang C."/>
            <person name="Lipzen A."/>
            <person name="Lutzoni F."/>
            <person name="Magnuson J."/>
            <person name="Mondo S."/>
            <person name="Nolan M."/>
            <person name="Ohm R."/>
            <person name="Pangilinan J."/>
            <person name="Park H.-J."/>
            <person name="Ramirez L."/>
            <person name="Alfaro M."/>
            <person name="Sun H."/>
            <person name="Tritt A."/>
            <person name="Yoshinaga Y."/>
            <person name="Zwiers L.-H."/>
            <person name="Turgeon B."/>
            <person name="Goodwin S."/>
            <person name="Spatafora J."/>
            <person name="Crous P."/>
            <person name="Grigoriev I."/>
        </authorList>
    </citation>
    <scope>NUCLEOTIDE SEQUENCE</scope>
    <source>
        <strain evidence="1">CBS 116435</strain>
    </source>
</reference>
<evidence type="ECO:0000313" key="2">
    <source>
        <dbReference type="Proteomes" id="UP000799441"/>
    </source>
</evidence>
<name>A0A9P4UPQ6_9PEZI</name>
<evidence type="ECO:0000313" key="1">
    <source>
        <dbReference type="EMBL" id="KAF2723702.1"/>
    </source>
</evidence>
<gene>
    <name evidence="1" type="ORF">K431DRAFT_197958</name>
</gene>
<keyword evidence="2" id="KW-1185">Reference proteome</keyword>
<dbReference type="OrthoDB" id="5236983at2759"/>
<dbReference type="AlphaFoldDB" id="A0A9P4UPQ6"/>
<sequence>ASTRLLARRKLNTFLDKSLARQGDLAWNLEYATAYAYKHIIAARNEITDTIDYIRELDCGNSTSISNRTPYLIFTHLDKAIFGGKLDGMVYLRWRGMSSSSPGTTFAPGRERSGGEKVPRVCIELNSTPFETPEEDEIGGGGIDELLDVLIHQMIHAWFLVCCGAQEEGARQDGRISDGLHFGVILFTLRDVICNCRDGPLKLTFYAVQRCKMHEYNTSDPRFPYLGQSGDHVPHDRDRYISIDPKGLSAVNLPPADGESHCTHDNRKIRYAQIKNWQVENYARAIKSDHESKTGYEVSDLNTKGELEAVKRLHGPPSRTYVELIWEMKRIMVPKAKVIRYATLNKLVEKMAEKRDVAIPAGCSFNVLKFLYDFIQKGNYVISNQEDDCTTSGSSQYRPELTHGPPVIKGPPISSVSDLTRDAHQRLLTQVHVFNLAKEMGFNELRDYALQRMHDMPTTTDDPIAVLVEIYGDGKSAPHGALQHWTRCFLMRKDESGINGSSNPSNLEKLLFWYYERLRKGLLDKSSAFRDDFTLA</sequence>
<comment type="caution">
    <text evidence="1">The sequence shown here is derived from an EMBL/GenBank/DDBJ whole genome shotgun (WGS) entry which is preliminary data.</text>
</comment>
<organism evidence="1 2">
    <name type="scientific">Polychaeton citri CBS 116435</name>
    <dbReference type="NCBI Taxonomy" id="1314669"/>
    <lineage>
        <taxon>Eukaryota</taxon>
        <taxon>Fungi</taxon>
        <taxon>Dikarya</taxon>
        <taxon>Ascomycota</taxon>
        <taxon>Pezizomycotina</taxon>
        <taxon>Dothideomycetes</taxon>
        <taxon>Dothideomycetidae</taxon>
        <taxon>Capnodiales</taxon>
        <taxon>Capnodiaceae</taxon>
        <taxon>Polychaeton</taxon>
    </lineage>
</organism>
<accession>A0A9P4UPQ6</accession>
<protein>
    <recommendedName>
        <fullName evidence="3">SprT-like domain-containing protein</fullName>
    </recommendedName>
</protein>
<dbReference type="EMBL" id="MU003775">
    <property type="protein sequence ID" value="KAF2723702.1"/>
    <property type="molecule type" value="Genomic_DNA"/>
</dbReference>
<feature type="non-terminal residue" evidence="1">
    <location>
        <position position="1"/>
    </location>
</feature>
<feature type="non-terminal residue" evidence="1">
    <location>
        <position position="536"/>
    </location>
</feature>
<dbReference type="Proteomes" id="UP000799441">
    <property type="component" value="Unassembled WGS sequence"/>
</dbReference>
<proteinExistence type="predicted"/>
<evidence type="ECO:0008006" key="3">
    <source>
        <dbReference type="Google" id="ProtNLM"/>
    </source>
</evidence>